<dbReference type="InterPro" id="IPR017907">
    <property type="entry name" value="Znf_RING_CS"/>
</dbReference>
<dbReference type="Gene3D" id="3.30.40.10">
    <property type="entry name" value="Zinc/RING finger domain, C3HC4 (zinc finger)"/>
    <property type="match status" value="1"/>
</dbReference>
<evidence type="ECO:0000256" key="9">
    <source>
        <dbReference type="PROSITE-ProRule" id="PRU00175"/>
    </source>
</evidence>
<dbReference type="PANTHER" id="PTHR46077">
    <property type="entry name" value="E3 UBIQUITIN-PROTEIN LIGASE TOPORS"/>
    <property type="match status" value="1"/>
</dbReference>
<dbReference type="InterPro" id="IPR013083">
    <property type="entry name" value="Znf_RING/FYVE/PHD"/>
</dbReference>
<evidence type="ECO:0000313" key="13">
    <source>
        <dbReference type="Proteomes" id="UP001530315"/>
    </source>
</evidence>
<dbReference type="PANTHER" id="PTHR46077:SF1">
    <property type="entry name" value="TOP1 BINDING ARGININE_SERINE RICH PROTEIN, E3 UBIQUITIN LIGASE"/>
    <property type="match status" value="1"/>
</dbReference>
<dbReference type="Pfam" id="PF13639">
    <property type="entry name" value="zf-RING_2"/>
    <property type="match status" value="1"/>
</dbReference>
<evidence type="ECO:0000256" key="10">
    <source>
        <dbReference type="SAM" id="MobiDB-lite"/>
    </source>
</evidence>
<feature type="region of interest" description="Disordered" evidence="10">
    <location>
        <begin position="410"/>
        <end position="433"/>
    </location>
</feature>
<accession>A0ABD3NEA4</accession>
<feature type="compositionally biased region" description="Low complexity" evidence="10">
    <location>
        <begin position="51"/>
        <end position="63"/>
    </location>
</feature>
<gene>
    <name evidence="12" type="ORF">ACHAW5_007292</name>
</gene>
<feature type="region of interest" description="Disordered" evidence="10">
    <location>
        <begin position="503"/>
        <end position="556"/>
    </location>
</feature>
<dbReference type="PROSITE" id="PS00518">
    <property type="entry name" value="ZF_RING_1"/>
    <property type="match status" value="1"/>
</dbReference>
<feature type="compositionally biased region" description="Low complexity" evidence="10">
    <location>
        <begin position="410"/>
        <end position="428"/>
    </location>
</feature>
<evidence type="ECO:0000313" key="12">
    <source>
        <dbReference type="EMBL" id="KAL3773077.1"/>
    </source>
</evidence>
<feature type="compositionally biased region" description="Polar residues" evidence="10">
    <location>
        <begin position="38"/>
        <end position="50"/>
    </location>
</feature>
<dbReference type="SMART" id="SM00184">
    <property type="entry name" value="RING"/>
    <property type="match status" value="1"/>
</dbReference>
<evidence type="ECO:0000256" key="5">
    <source>
        <dbReference type="ARBA" id="ARBA00022771"/>
    </source>
</evidence>
<keyword evidence="3" id="KW-0808">Transferase</keyword>
<dbReference type="Proteomes" id="UP001530315">
    <property type="component" value="Unassembled WGS sequence"/>
</dbReference>
<reference evidence="12 13" key="1">
    <citation type="submission" date="2024-10" db="EMBL/GenBank/DDBJ databases">
        <title>Updated reference genomes for cyclostephanoid diatoms.</title>
        <authorList>
            <person name="Roberts W.R."/>
            <person name="Alverson A.J."/>
        </authorList>
    </citation>
    <scope>NUCLEOTIDE SEQUENCE [LARGE SCALE GENOMIC DNA]</scope>
    <source>
        <strain evidence="12 13">AJA276-08</strain>
    </source>
</reference>
<keyword evidence="6" id="KW-0862">Zinc</keyword>
<keyword evidence="13" id="KW-1185">Reference proteome</keyword>
<dbReference type="CDD" id="cd16574">
    <property type="entry name" value="RING-HC_Topors"/>
    <property type="match status" value="1"/>
</dbReference>
<dbReference type="InterPro" id="IPR001841">
    <property type="entry name" value="Znf_RING"/>
</dbReference>
<name>A0ABD3NEA4_9STRA</name>
<dbReference type="PROSITE" id="PS50089">
    <property type="entry name" value="ZF_RING_2"/>
    <property type="match status" value="1"/>
</dbReference>
<feature type="region of interest" description="Disordered" evidence="10">
    <location>
        <begin position="329"/>
        <end position="350"/>
    </location>
</feature>
<feature type="region of interest" description="Disordered" evidence="10">
    <location>
        <begin position="1"/>
        <end position="100"/>
    </location>
</feature>
<dbReference type="GO" id="GO:0061630">
    <property type="term" value="F:ubiquitin protein ligase activity"/>
    <property type="evidence" value="ECO:0007669"/>
    <property type="project" value="UniProtKB-EC"/>
</dbReference>
<dbReference type="EC" id="2.3.2.27" evidence="2"/>
<sequence>MTSMGSPSVPARRSTRRAARNAATRIAEELAPQRRSTRLASLSDNSNGEEATSGGPTVVAATAAGGGGDSSPPASEVRRDVPRPACGGTKETPIVLDDDDSIDDMDLKPAAAGVVVAAAAVAAVVAAAERPPADFTCAICLDAPPCMSEVASISGCTHRFCFDCIDRWAETENRCPCCKARFQTIDRVVALPPSPAEAASETEAIAAGGGGRRGKRKRESLDSSPNARGARRSGGVGGIAPPDRRVNSRVVEDRNQQSATAFVVDAAMVHTILSSFMTSRGGVSRGGHITFGTSEEGRPQIRMIHPGNGNMVGILEMYLAGASPPGGVAVRGGGEAHTSSGGAGSDTGGVRVRISRAHRRSPARSSGSDSGARVTFAAVPAAGLSPLAPRSVERRSAINLATGIATGSAAAHPSAAGAPPAVGGSASGNLHPTNNAAAQQVHSAFASFLSSFRDSTERSTSSPPGGRASAETRAAMGAAAVASAASPPNRMTIRFLAHPTAATRGTSAVDSDGRHIGRSQPINRSPSMSSSGRSASGSSGDEVSGRGGSDEPIVID</sequence>
<evidence type="ECO:0000256" key="3">
    <source>
        <dbReference type="ARBA" id="ARBA00022679"/>
    </source>
</evidence>
<keyword evidence="5 9" id="KW-0863">Zinc-finger</keyword>
<organism evidence="12 13">
    <name type="scientific">Stephanodiscus triporus</name>
    <dbReference type="NCBI Taxonomy" id="2934178"/>
    <lineage>
        <taxon>Eukaryota</taxon>
        <taxon>Sar</taxon>
        <taxon>Stramenopiles</taxon>
        <taxon>Ochrophyta</taxon>
        <taxon>Bacillariophyta</taxon>
        <taxon>Coscinodiscophyceae</taxon>
        <taxon>Thalassiosirophycidae</taxon>
        <taxon>Stephanodiscales</taxon>
        <taxon>Stephanodiscaceae</taxon>
        <taxon>Stephanodiscus</taxon>
    </lineage>
</organism>
<keyword evidence="4" id="KW-0479">Metal-binding</keyword>
<comment type="caution">
    <text evidence="12">The sequence shown here is derived from an EMBL/GenBank/DDBJ whole genome shotgun (WGS) entry which is preliminary data.</text>
</comment>
<dbReference type="AlphaFoldDB" id="A0ABD3NEA4"/>
<keyword evidence="7" id="KW-0805">Transcription regulation</keyword>
<dbReference type="EMBL" id="JALLAZ020001553">
    <property type="protein sequence ID" value="KAL3773077.1"/>
    <property type="molecule type" value="Genomic_DNA"/>
</dbReference>
<feature type="domain" description="RING-type" evidence="11">
    <location>
        <begin position="137"/>
        <end position="179"/>
    </location>
</feature>
<feature type="compositionally biased region" description="Low complexity" evidence="10">
    <location>
        <begin position="196"/>
        <end position="206"/>
    </location>
</feature>
<feature type="compositionally biased region" description="Low complexity" evidence="10">
    <location>
        <begin position="525"/>
        <end position="540"/>
    </location>
</feature>
<evidence type="ECO:0000256" key="6">
    <source>
        <dbReference type="ARBA" id="ARBA00022833"/>
    </source>
</evidence>
<protein>
    <recommendedName>
        <fullName evidence="2">RING-type E3 ubiquitin transferase</fullName>
        <ecNumber evidence="2">2.3.2.27</ecNumber>
    </recommendedName>
</protein>
<feature type="region of interest" description="Disordered" evidence="10">
    <location>
        <begin position="194"/>
        <end position="249"/>
    </location>
</feature>
<keyword evidence="8" id="KW-0804">Transcription</keyword>
<evidence type="ECO:0000256" key="7">
    <source>
        <dbReference type="ARBA" id="ARBA00023015"/>
    </source>
</evidence>
<evidence type="ECO:0000256" key="8">
    <source>
        <dbReference type="ARBA" id="ARBA00023163"/>
    </source>
</evidence>
<feature type="compositionally biased region" description="Gly residues" evidence="10">
    <location>
        <begin position="329"/>
        <end position="347"/>
    </location>
</feature>
<feature type="compositionally biased region" description="Polar residues" evidence="10">
    <location>
        <begin position="454"/>
        <end position="463"/>
    </location>
</feature>
<dbReference type="InterPro" id="IPR058746">
    <property type="entry name" value="Znf_RING-type_Topors"/>
</dbReference>
<evidence type="ECO:0000256" key="4">
    <source>
        <dbReference type="ARBA" id="ARBA00022723"/>
    </source>
</evidence>
<proteinExistence type="predicted"/>
<feature type="region of interest" description="Disordered" evidence="10">
    <location>
        <begin position="454"/>
        <end position="474"/>
    </location>
</feature>
<evidence type="ECO:0000259" key="11">
    <source>
        <dbReference type="PROSITE" id="PS50089"/>
    </source>
</evidence>
<comment type="catalytic activity">
    <reaction evidence="1">
        <text>S-ubiquitinyl-[E2 ubiquitin-conjugating enzyme]-L-cysteine + [acceptor protein]-L-lysine = [E2 ubiquitin-conjugating enzyme]-L-cysteine + N(6)-ubiquitinyl-[acceptor protein]-L-lysine.</text>
        <dbReference type="EC" id="2.3.2.27"/>
    </reaction>
</comment>
<evidence type="ECO:0000256" key="2">
    <source>
        <dbReference type="ARBA" id="ARBA00012483"/>
    </source>
</evidence>
<evidence type="ECO:0000256" key="1">
    <source>
        <dbReference type="ARBA" id="ARBA00000900"/>
    </source>
</evidence>
<dbReference type="GO" id="GO:0008270">
    <property type="term" value="F:zinc ion binding"/>
    <property type="evidence" value="ECO:0007669"/>
    <property type="project" value="UniProtKB-KW"/>
</dbReference>
<dbReference type="SUPFAM" id="SSF57850">
    <property type="entry name" value="RING/U-box"/>
    <property type="match status" value="1"/>
</dbReference>